<feature type="transmembrane region" description="Helical" evidence="1">
    <location>
        <begin position="68"/>
        <end position="93"/>
    </location>
</feature>
<evidence type="ECO:0000313" key="3">
    <source>
        <dbReference type="Proteomes" id="UP000051888"/>
    </source>
</evidence>
<feature type="transmembrane region" description="Helical" evidence="1">
    <location>
        <begin position="189"/>
        <end position="209"/>
    </location>
</feature>
<organism evidence="2 3">
    <name type="scientific">Heyndrickxia shackletonii</name>
    <dbReference type="NCBI Taxonomy" id="157838"/>
    <lineage>
        <taxon>Bacteria</taxon>
        <taxon>Bacillati</taxon>
        <taxon>Bacillota</taxon>
        <taxon>Bacilli</taxon>
        <taxon>Bacillales</taxon>
        <taxon>Bacillaceae</taxon>
        <taxon>Heyndrickxia</taxon>
    </lineage>
</organism>
<feature type="transmembrane region" description="Helical" evidence="1">
    <location>
        <begin position="105"/>
        <end position="124"/>
    </location>
</feature>
<evidence type="ECO:0000313" key="2">
    <source>
        <dbReference type="EMBL" id="KQL54165.1"/>
    </source>
</evidence>
<name>A0A0Q3WSM7_9BACI</name>
<dbReference type="AlphaFoldDB" id="A0A0Q3WSM7"/>
<protein>
    <submittedName>
        <fullName evidence="2">Uncharacterized protein</fullName>
    </submittedName>
</protein>
<sequence length="211" mass="23466">MNYYRTSLPTLLFIVFLIGACLGVFAQLIWQLPDPLMTLGGSTAPWVMVGYFLAAFISKEEKKPRKAIVIGIISIYVYLITWLFFYYFLFILQKNLPIEAGWRQTVPWLIAALPISPVLGVIAAMTHKPGIFGDTCLVAPIAWLLPEALKIERIGQGGWLEHSVVVIPVIVLVTLMIRMEKSGRRVYAITLLVVAIMLALLGVACIQSFGV</sequence>
<accession>A0A0Q3WSM7</accession>
<keyword evidence="1" id="KW-1133">Transmembrane helix</keyword>
<dbReference type="OrthoDB" id="9858826at2"/>
<evidence type="ECO:0000256" key="1">
    <source>
        <dbReference type="SAM" id="Phobius"/>
    </source>
</evidence>
<comment type="caution">
    <text evidence="2">The sequence shown here is derived from an EMBL/GenBank/DDBJ whole genome shotgun (WGS) entry which is preliminary data.</text>
</comment>
<dbReference type="EMBL" id="LJJC01000004">
    <property type="protein sequence ID" value="KQL54165.1"/>
    <property type="molecule type" value="Genomic_DNA"/>
</dbReference>
<gene>
    <name evidence="2" type="ORF">AN964_12105</name>
</gene>
<feature type="transmembrane region" description="Helical" evidence="1">
    <location>
        <begin position="12"/>
        <end position="30"/>
    </location>
</feature>
<keyword evidence="1" id="KW-0472">Membrane</keyword>
<dbReference type="RefSeq" id="WP_055739922.1">
    <property type="nucleotide sequence ID" value="NZ_JAAIWL010000009.1"/>
</dbReference>
<dbReference type="Proteomes" id="UP000051888">
    <property type="component" value="Unassembled WGS sequence"/>
</dbReference>
<dbReference type="PROSITE" id="PS51257">
    <property type="entry name" value="PROKAR_LIPOPROTEIN"/>
    <property type="match status" value="1"/>
</dbReference>
<keyword evidence="3" id="KW-1185">Reference proteome</keyword>
<dbReference type="Pfam" id="PF20128">
    <property type="entry name" value="DUF6518"/>
    <property type="match status" value="1"/>
</dbReference>
<feature type="transmembrane region" description="Helical" evidence="1">
    <location>
        <begin position="36"/>
        <end position="56"/>
    </location>
</feature>
<feature type="transmembrane region" description="Helical" evidence="1">
    <location>
        <begin position="158"/>
        <end position="177"/>
    </location>
</feature>
<keyword evidence="1" id="KW-0812">Transmembrane</keyword>
<proteinExistence type="predicted"/>
<reference evidence="2 3" key="1">
    <citation type="submission" date="2015-09" db="EMBL/GenBank/DDBJ databases">
        <title>Genome sequencing project for genomic taxonomy and phylogenomics of Bacillus-like bacteria.</title>
        <authorList>
            <person name="Liu B."/>
            <person name="Wang J."/>
            <person name="Zhu Y."/>
            <person name="Liu G."/>
            <person name="Chen Q."/>
            <person name="Chen Z."/>
            <person name="Lan J."/>
            <person name="Che J."/>
            <person name="Ge C."/>
            <person name="Shi H."/>
            <person name="Pan Z."/>
            <person name="Liu X."/>
        </authorList>
    </citation>
    <scope>NUCLEOTIDE SEQUENCE [LARGE SCALE GENOMIC DNA]</scope>
    <source>
        <strain evidence="2 3">LMG 18435</strain>
    </source>
</reference>
<dbReference type="InterPro" id="IPR045393">
    <property type="entry name" value="DUF6518"/>
</dbReference>
<dbReference type="PATRIC" id="fig|157838.3.peg.2674"/>